<proteinExistence type="predicted"/>
<sequence>MLQIEVIKASRKKKRRGNIQKNVHFPTQSIIFTVEIVSVLYL</sequence>
<comment type="caution">
    <text evidence="1">The sequence shown here is derived from an EMBL/GenBank/DDBJ whole genome shotgun (WGS) entry which is preliminary data.</text>
</comment>
<reference evidence="1 2" key="1">
    <citation type="submission" date="2011-04" db="EMBL/GenBank/DDBJ databases">
        <authorList>
            <person name="Muzny D."/>
            <person name="Qin X."/>
            <person name="Deng J."/>
            <person name="Jiang H."/>
            <person name="Liu Y."/>
            <person name="Qu J."/>
            <person name="Song X.-Z."/>
            <person name="Zhang L."/>
            <person name="Thornton R."/>
            <person name="Coyle M."/>
            <person name="Francisco L."/>
            <person name="Jackson L."/>
            <person name="Javaid M."/>
            <person name="Korchina V."/>
            <person name="Kovar C."/>
            <person name="Mata R."/>
            <person name="Mathew T."/>
            <person name="Ngo R."/>
            <person name="Nguyen L."/>
            <person name="Nguyen N."/>
            <person name="Okwuonu G."/>
            <person name="Ongeri F."/>
            <person name="Pham C."/>
            <person name="Simmons D."/>
            <person name="Wilczek-Boney K."/>
            <person name="Hale W."/>
            <person name="Jakkamsetti A."/>
            <person name="Pham P."/>
            <person name="Ruth R."/>
            <person name="San Lucas F."/>
            <person name="Warren J."/>
            <person name="Zhang J."/>
            <person name="Zhao Z."/>
            <person name="Zhou C."/>
            <person name="Zhu D."/>
            <person name="Lee S."/>
            <person name="Bess C."/>
            <person name="Blankenburg K."/>
            <person name="Forbes L."/>
            <person name="Fu Q."/>
            <person name="Gubbala S."/>
            <person name="Hirani K."/>
            <person name="Jayaseelan J.C."/>
            <person name="Lara F."/>
            <person name="Munidasa M."/>
            <person name="Palculict T."/>
            <person name="Patil S."/>
            <person name="Pu L.-L."/>
            <person name="Saada N."/>
            <person name="Tang L."/>
            <person name="Weissenberger G."/>
            <person name="Zhu Y."/>
            <person name="Hemphill L."/>
            <person name="Shang Y."/>
            <person name="Youmans B."/>
            <person name="Ayvaz T."/>
            <person name="Ross M."/>
            <person name="Santibanez J."/>
            <person name="Aqrawi P."/>
            <person name="Gross S."/>
            <person name="Joshi V."/>
            <person name="Fowler G."/>
            <person name="Nazareth L."/>
            <person name="Reid J."/>
            <person name="Worley K."/>
            <person name="Petrosino J."/>
            <person name="Highlander S."/>
            <person name="Gibbs R."/>
        </authorList>
    </citation>
    <scope>NUCLEOTIDE SEQUENCE [LARGE SCALE GENOMIC DNA]</scope>
    <source>
        <strain evidence="1 2">ATCC 700821</strain>
    </source>
</reference>
<gene>
    <name evidence="1" type="ORF">HMPREF9144_1625</name>
</gene>
<dbReference type="HOGENOM" id="CLU_3255929_0_0_10"/>
<organism evidence="1 2">
    <name type="scientific">Prevotella pallens ATCC 700821</name>
    <dbReference type="NCBI Taxonomy" id="997353"/>
    <lineage>
        <taxon>Bacteria</taxon>
        <taxon>Pseudomonadati</taxon>
        <taxon>Bacteroidota</taxon>
        <taxon>Bacteroidia</taxon>
        <taxon>Bacteroidales</taxon>
        <taxon>Prevotellaceae</taxon>
        <taxon>Prevotella</taxon>
    </lineage>
</organism>
<evidence type="ECO:0000313" key="1">
    <source>
        <dbReference type="EMBL" id="EGQ16509.1"/>
    </source>
</evidence>
<dbReference type="AlphaFoldDB" id="F9DIY5"/>
<accession>F9DIY5</accession>
<protein>
    <submittedName>
        <fullName evidence="1">Uncharacterized protein</fullName>
    </submittedName>
</protein>
<dbReference type="EMBL" id="AFPY01000089">
    <property type="protein sequence ID" value="EGQ16509.1"/>
    <property type="molecule type" value="Genomic_DNA"/>
</dbReference>
<evidence type="ECO:0000313" key="2">
    <source>
        <dbReference type="Proteomes" id="UP000004123"/>
    </source>
</evidence>
<dbReference type="Proteomes" id="UP000004123">
    <property type="component" value="Unassembled WGS sequence"/>
</dbReference>
<name>F9DIY5_9BACT</name>